<evidence type="ECO:0000313" key="8">
    <source>
        <dbReference type="Proteomes" id="UP000095597"/>
    </source>
</evidence>
<dbReference type="GO" id="GO:0008700">
    <property type="term" value="F:(R,S)-4-hydroxy-2-oxoglutarate aldolase activity"/>
    <property type="evidence" value="ECO:0007669"/>
    <property type="project" value="UniProtKB-EC"/>
</dbReference>
<dbReference type="Gene3D" id="3.20.20.70">
    <property type="entry name" value="Aldolase class I"/>
    <property type="match status" value="1"/>
</dbReference>
<evidence type="ECO:0000313" key="7">
    <source>
        <dbReference type="EMBL" id="MZK17365.1"/>
    </source>
</evidence>
<dbReference type="InterPro" id="IPR031338">
    <property type="entry name" value="KDPG/KHG_AS_2"/>
</dbReference>
<proteinExistence type="inferred from homology"/>
<dbReference type="PANTHER" id="PTHR30246:SF1">
    <property type="entry name" value="2-DEHYDRO-3-DEOXY-6-PHOSPHOGALACTONATE ALDOLASE-RELATED"/>
    <property type="match status" value="1"/>
</dbReference>
<dbReference type="RefSeq" id="WP_055214575.1">
    <property type="nucleotide sequence ID" value="NZ_CAXVIO010000005.1"/>
</dbReference>
<evidence type="ECO:0000256" key="5">
    <source>
        <dbReference type="ARBA" id="ARBA00023277"/>
    </source>
</evidence>
<dbReference type="SUPFAM" id="SSF51569">
    <property type="entry name" value="Aldolase"/>
    <property type="match status" value="1"/>
</dbReference>
<dbReference type="EMBL" id="WWSB01000003">
    <property type="protein sequence ID" value="MZK17365.1"/>
    <property type="molecule type" value="Genomic_DNA"/>
</dbReference>
<dbReference type="PROSITE" id="PS00160">
    <property type="entry name" value="ALDOLASE_KDPG_KHG_2"/>
    <property type="match status" value="1"/>
</dbReference>
<comment type="pathway">
    <text evidence="1">Carbohydrate acid metabolism.</text>
</comment>
<dbReference type="AlphaFoldDB" id="A0A173U6T6"/>
<dbReference type="PANTHER" id="PTHR30246">
    <property type="entry name" value="2-KETO-3-DEOXY-6-PHOSPHOGLUCONATE ALDOLASE"/>
    <property type="match status" value="1"/>
</dbReference>
<evidence type="ECO:0000256" key="4">
    <source>
        <dbReference type="ARBA" id="ARBA00023239"/>
    </source>
</evidence>
<dbReference type="Pfam" id="PF01081">
    <property type="entry name" value="Aldolase"/>
    <property type="match status" value="1"/>
</dbReference>
<evidence type="ECO:0000313" key="6">
    <source>
        <dbReference type="EMBL" id="CUN10772.1"/>
    </source>
</evidence>
<dbReference type="Proteomes" id="UP000095597">
    <property type="component" value="Unassembled WGS sequence"/>
</dbReference>
<accession>A0A173U6T6</accession>
<sequence>MNYVSILNQLLENKIIAILRLDSPQKAQKGIEALKKGGIQAIEVTLNTPGALQVISHYQNVSDLLIGAGTVLDEASCLNAIQHGAQYIVTPTLNEGVIKCANRYQKPVICGCMTPTEIMTALELGVNMIKLFPASILGLDSIKAIKAPIPQALIGPTGGVNLENITLWQKSGADFYGIAGEFSKLANEEKYSELTEIAHRYCTAISHQTL</sequence>
<keyword evidence="4 6" id="KW-0456">Lyase</keyword>
<dbReference type="OrthoDB" id="9802667at2"/>
<reference evidence="7 9" key="2">
    <citation type="journal article" date="2019" name="Nat. Med.">
        <title>A library of human gut bacterial isolates paired with longitudinal multiomics data enables mechanistic microbiome research.</title>
        <authorList>
            <person name="Poyet M."/>
            <person name="Groussin M."/>
            <person name="Gibbons S.M."/>
            <person name="Avila-Pacheco J."/>
            <person name="Jiang X."/>
            <person name="Kearney S.M."/>
            <person name="Perrotta A.R."/>
            <person name="Berdy B."/>
            <person name="Zhao S."/>
            <person name="Lieberman T.D."/>
            <person name="Swanson P.K."/>
            <person name="Smith M."/>
            <person name="Roesemann S."/>
            <person name="Alexander J.E."/>
            <person name="Rich S.A."/>
            <person name="Livny J."/>
            <person name="Vlamakis H."/>
            <person name="Clish C."/>
            <person name="Bullock K."/>
            <person name="Deik A."/>
            <person name="Scott J."/>
            <person name="Pierce K.A."/>
            <person name="Xavier R.J."/>
            <person name="Alm E.J."/>
        </authorList>
    </citation>
    <scope>NUCLEOTIDE SEQUENCE [LARGE SCALE GENOMIC DNA]</scope>
    <source>
        <strain evidence="7 9">BIOML-A7</strain>
    </source>
</reference>
<evidence type="ECO:0000256" key="2">
    <source>
        <dbReference type="ARBA" id="ARBA00006906"/>
    </source>
</evidence>
<evidence type="ECO:0000256" key="3">
    <source>
        <dbReference type="ARBA" id="ARBA00011233"/>
    </source>
</evidence>
<protein>
    <submittedName>
        <fullName evidence="6">2-dehydro-3-deoxy-6-phosphogalactonate aldolase</fullName>
        <ecNumber evidence="6">4.1.2.21</ecNumber>
    </submittedName>
    <submittedName>
        <fullName evidence="7">Bifunctional 4-hydroxy-2-oxoglutarate aldolase/2-dehydro-3-deoxy-phosphogluconate aldolase</fullName>
        <ecNumber evidence="7">4.1.2.14</ecNumber>
        <ecNumber evidence="7">4.1.3.16</ecNumber>
    </submittedName>
</protein>
<dbReference type="EC" id="4.1.3.16" evidence="7"/>
<reference evidence="6 8" key="1">
    <citation type="submission" date="2015-09" db="EMBL/GenBank/DDBJ databases">
        <authorList>
            <consortium name="Pathogen Informatics"/>
        </authorList>
    </citation>
    <scope>NUCLEOTIDE SEQUENCE [LARGE SCALE GENOMIC DNA]</scope>
    <source>
        <strain evidence="6 8">2789STDY5834961</strain>
    </source>
</reference>
<gene>
    <name evidence="6" type="primary">dgoA</name>
    <name evidence="7" type="synonym">eda</name>
    <name evidence="6" type="ORF">ERS852573_01964</name>
    <name evidence="7" type="ORF">GT565_04395</name>
</gene>
<dbReference type="InterPro" id="IPR013785">
    <property type="entry name" value="Aldolase_TIM"/>
</dbReference>
<dbReference type="CDD" id="cd00452">
    <property type="entry name" value="KDPG_aldolase"/>
    <property type="match status" value="1"/>
</dbReference>
<dbReference type="GO" id="GO:0008675">
    <property type="term" value="F:2-dehydro-3-deoxy-phosphogluconate aldolase activity"/>
    <property type="evidence" value="ECO:0007669"/>
    <property type="project" value="UniProtKB-EC"/>
</dbReference>
<evidence type="ECO:0000256" key="1">
    <source>
        <dbReference type="ARBA" id="ARBA00004761"/>
    </source>
</evidence>
<dbReference type="Proteomes" id="UP000446719">
    <property type="component" value="Unassembled WGS sequence"/>
</dbReference>
<comment type="similarity">
    <text evidence="2">Belongs to the KHG/KDPG aldolase family.</text>
</comment>
<name>A0A173U6T6_9FIRM</name>
<dbReference type="InterPro" id="IPR000887">
    <property type="entry name" value="Aldlse_KDPG_KHG"/>
</dbReference>
<dbReference type="EMBL" id="CYXO01000011">
    <property type="protein sequence ID" value="CUN10772.1"/>
    <property type="molecule type" value="Genomic_DNA"/>
</dbReference>
<keyword evidence="5" id="KW-0119">Carbohydrate metabolism</keyword>
<dbReference type="GO" id="GO:0008674">
    <property type="term" value="F:2-dehydro-3-deoxy-6-phosphogalactonate aldolase activity"/>
    <property type="evidence" value="ECO:0007669"/>
    <property type="project" value="UniProtKB-EC"/>
</dbReference>
<organism evidence="6 8">
    <name type="scientific">Dorea longicatena</name>
    <dbReference type="NCBI Taxonomy" id="88431"/>
    <lineage>
        <taxon>Bacteria</taxon>
        <taxon>Bacillati</taxon>
        <taxon>Bacillota</taxon>
        <taxon>Clostridia</taxon>
        <taxon>Lachnospirales</taxon>
        <taxon>Lachnospiraceae</taxon>
        <taxon>Dorea</taxon>
    </lineage>
</organism>
<dbReference type="NCBIfam" id="TIGR01182">
    <property type="entry name" value="eda"/>
    <property type="match status" value="1"/>
</dbReference>
<comment type="subunit">
    <text evidence="3">Homotrimer.</text>
</comment>
<dbReference type="EC" id="4.1.2.21" evidence="6"/>
<evidence type="ECO:0000313" key="9">
    <source>
        <dbReference type="Proteomes" id="UP000446719"/>
    </source>
</evidence>
<dbReference type="EC" id="4.1.2.14" evidence="7"/>